<comment type="caution">
    <text evidence="2">The sequence shown here is derived from an EMBL/GenBank/DDBJ whole genome shotgun (WGS) entry which is preliminary data.</text>
</comment>
<keyword evidence="3" id="KW-1185">Reference proteome</keyword>
<evidence type="ECO:0000313" key="2">
    <source>
        <dbReference type="EMBL" id="MDQ0167550.1"/>
    </source>
</evidence>
<feature type="transmembrane region" description="Helical" evidence="1">
    <location>
        <begin position="62"/>
        <end position="86"/>
    </location>
</feature>
<dbReference type="InterPro" id="IPR010001">
    <property type="entry name" value="BofA"/>
</dbReference>
<evidence type="ECO:0000313" key="3">
    <source>
        <dbReference type="Proteomes" id="UP001235840"/>
    </source>
</evidence>
<dbReference type="Proteomes" id="UP001235840">
    <property type="component" value="Unassembled WGS sequence"/>
</dbReference>
<keyword evidence="1" id="KW-1133">Transmembrane helix</keyword>
<feature type="transmembrane region" description="Helical" evidence="1">
    <location>
        <begin position="37"/>
        <end position="56"/>
    </location>
</feature>
<evidence type="ECO:0000256" key="1">
    <source>
        <dbReference type="SAM" id="Phobius"/>
    </source>
</evidence>
<dbReference type="RefSeq" id="WP_307396551.1">
    <property type="nucleotide sequence ID" value="NZ_BAAADK010000008.1"/>
</dbReference>
<organism evidence="2 3">
    <name type="scientific">Caldalkalibacillus horti</name>
    <dbReference type="NCBI Taxonomy" id="77523"/>
    <lineage>
        <taxon>Bacteria</taxon>
        <taxon>Bacillati</taxon>
        <taxon>Bacillota</taxon>
        <taxon>Bacilli</taxon>
        <taxon>Bacillales</taxon>
        <taxon>Bacillaceae</taxon>
        <taxon>Caldalkalibacillus</taxon>
    </lineage>
</organism>
<feature type="transmembrane region" description="Helical" evidence="1">
    <location>
        <begin position="6"/>
        <end position="25"/>
    </location>
</feature>
<keyword evidence="1" id="KW-0472">Membrane</keyword>
<sequence>MNIWQMVLIGVGAFIMVMMTQVKAGPIRWIGRRMIEITLGALALFVINLFAGGYGFQIPLNLITVAMAGLLGVPGILGLVCIKLFIL</sequence>
<dbReference type="Pfam" id="PF07441">
    <property type="entry name" value="BofA"/>
    <property type="match status" value="1"/>
</dbReference>
<reference evidence="2 3" key="1">
    <citation type="submission" date="2023-07" db="EMBL/GenBank/DDBJ databases">
        <title>Genomic Encyclopedia of Type Strains, Phase IV (KMG-IV): sequencing the most valuable type-strain genomes for metagenomic binning, comparative biology and taxonomic classification.</title>
        <authorList>
            <person name="Goeker M."/>
        </authorList>
    </citation>
    <scope>NUCLEOTIDE SEQUENCE [LARGE SCALE GENOMIC DNA]</scope>
    <source>
        <strain evidence="2 3">DSM 12751</strain>
    </source>
</reference>
<keyword evidence="1" id="KW-0812">Transmembrane</keyword>
<name>A0ABT9W3X0_9BACI</name>
<proteinExistence type="predicted"/>
<accession>A0ABT9W3X0</accession>
<dbReference type="NCBIfam" id="TIGR02862">
    <property type="entry name" value="spore_BofA"/>
    <property type="match status" value="1"/>
</dbReference>
<dbReference type="EMBL" id="JAUSTY010000017">
    <property type="protein sequence ID" value="MDQ0167550.1"/>
    <property type="molecule type" value="Genomic_DNA"/>
</dbReference>
<gene>
    <name evidence="2" type="ORF">J2S11_003475</name>
</gene>
<protein>
    <submittedName>
        <fullName evidence="2">Inhibitor of the pro-sigma K processing machinery</fullName>
    </submittedName>
</protein>